<organism evidence="1 2">
    <name type="scientific">Fusarium decemcellulare</name>
    <dbReference type="NCBI Taxonomy" id="57161"/>
    <lineage>
        <taxon>Eukaryota</taxon>
        <taxon>Fungi</taxon>
        <taxon>Dikarya</taxon>
        <taxon>Ascomycota</taxon>
        <taxon>Pezizomycotina</taxon>
        <taxon>Sordariomycetes</taxon>
        <taxon>Hypocreomycetidae</taxon>
        <taxon>Hypocreales</taxon>
        <taxon>Nectriaceae</taxon>
        <taxon>Fusarium</taxon>
        <taxon>Fusarium decemcellulare species complex</taxon>
    </lineage>
</organism>
<reference evidence="1" key="1">
    <citation type="submission" date="2022-08" db="EMBL/GenBank/DDBJ databases">
        <title>Genome Sequence of Fusarium decemcellulare.</title>
        <authorList>
            <person name="Buettner E."/>
        </authorList>
    </citation>
    <scope>NUCLEOTIDE SEQUENCE</scope>
    <source>
        <strain evidence="1">Babe19</strain>
    </source>
</reference>
<accession>A0ACC1S1E0</accession>
<keyword evidence="2" id="KW-1185">Reference proteome</keyword>
<dbReference type="EMBL" id="JANRMS010001221">
    <property type="protein sequence ID" value="KAJ3530009.1"/>
    <property type="molecule type" value="Genomic_DNA"/>
</dbReference>
<proteinExistence type="predicted"/>
<evidence type="ECO:0000313" key="2">
    <source>
        <dbReference type="Proteomes" id="UP001148629"/>
    </source>
</evidence>
<evidence type="ECO:0000313" key="1">
    <source>
        <dbReference type="EMBL" id="KAJ3530009.1"/>
    </source>
</evidence>
<comment type="caution">
    <text evidence="1">The sequence shown here is derived from an EMBL/GenBank/DDBJ whole genome shotgun (WGS) entry which is preliminary data.</text>
</comment>
<protein>
    <submittedName>
        <fullName evidence="1">Uncharacterized protein</fullName>
    </submittedName>
</protein>
<name>A0ACC1S1E0_9HYPO</name>
<sequence>MHPVDVTGLKKLITAGTVLILDKTRLTISYVNHKVRRCPRNITSKQGNTSLPLELWLHILDWAEFDVNSHQYALVQARCIEAGETGPTIVCRHVHTWDPCRNIESGCDVPEYELYLEEPEGQHIDLALKNPLVLLNPNGNNPVTKVPLKALQPGHAILYSKVEVPDIIAWLENGWCGLCFCRRIDTGHPAGMEICEMWSTQAGSRWSDYPSSMDCPLCIGFDYCEQSLIQENSGQYLPVEMMPEEEYCEWRSRRFRELGYA</sequence>
<dbReference type="Proteomes" id="UP001148629">
    <property type="component" value="Unassembled WGS sequence"/>
</dbReference>
<gene>
    <name evidence="1" type="ORF">NM208_g9512</name>
</gene>